<dbReference type="InterPro" id="IPR001279">
    <property type="entry name" value="Metallo-B-lactamas"/>
</dbReference>
<dbReference type="Pfam" id="PF00753">
    <property type="entry name" value="Lactamase_B"/>
    <property type="match status" value="1"/>
</dbReference>
<dbReference type="InterPro" id="IPR051013">
    <property type="entry name" value="MBL_superfamily_lactonases"/>
</dbReference>
<dbReference type="RefSeq" id="WP_145143393.1">
    <property type="nucleotide sequence ID" value="NZ_VLKY01000010.1"/>
</dbReference>
<feature type="chain" id="PRO_5021707001" evidence="5">
    <location>
        <begin position="29"/>
        <end position="333"/>
    </location>
</feature>
<keyword evidence="8" id="KW-1185">Reference proteome</keyword>
<dbReference type="OrthoDB" id="5443440at2"/>
<feature type="signal peptide" evidence="5">
    <location>
        <begin position="1"/>
        <end position="28"/>
    </location>
</feature>
<evidence type="ECO:0000256" key="2">
    <source>
        <dbReference type="ARBA" id="ARBA00022723"/>
    </source>
</evidence>
<dbReference type="PANTHER" id="PTHR42978">
    <property type="entry name" value="QUORUM-QUENCHING LACTONASE YTNP-RELATED-RELATED"/>
    <property type="match status" value="1"/>
</dbReference>
<evidence type="ECO:0000313" key="8">
    <source>
        <dbReference type="Proteomes" id="UP000316905"/>
    </source>
</evidence>
<evidence type="ECO:0000256" key="4">
    <source>
        <dbReference type="ARBA" id="ARBA00022833"/>
    </source>
</evidence>
<protein>
    <submittedName>
        <fullName evidence="7">Glyoxylase-like metal-dependent hydrolase (Beta-lactamase superfamily II)</fullName>
    </submittedName>
</protein>
<evidence type="ECO:0000256" key="5">
    <source>
        <dbReference type="SAM" id="SignalP"/>
    </source>
</evidence>
<evidence type="ECO:0000256" key="3">
    <source>
        <dbReference type="ARBA" id="ARBA00022801"/>
    </source>
</evidence>
<dbReference type="GO" id="GO:0046872">
    <property type="term" value="F:metal ion binding"/>
    <property type="evidence" value="ECO:0007669"/>
    <property type="project" value="UniProtKB-KW"/>
</dbReference>
<dbReference type="AlphaFoldDB" id="A0A562Q7D9"/>
<dbReference type="SUPFAM" id="SSF56281">
    <property type="entry name" value="Metallo-hydrolase/oxidoreductase"/>
    <property type="match status" value="1"/>
</dbReference>
<keyword evidence="4" id="KW-0862">Zinc</keyword>
<comment type="caution">
    <text evidence="7">The sequence shown here is derived from an EMBL/GenBank/DDBJ whole genome shotgun (WGS) entry which is preliminary data.</text>
</comment>
<organism evidence="7 8">
    <name type="scientific">Pseudomonas duriflava</name>
    <dbReference type="NCBI Taxonomy" id="459528"/>
    <lineage>
        <taxon>Bacteria</taxon>
        <taxon>Pseudomonadati</taxon>
        <taxon>Pseudomonadota</taxon>
        <taxon>Gammaproteobacteria</taxon>
        <taxon>Pseudomonadales</taxon>
        <taxon>Pseudomonadaceae</taxon>
        <taxon>Pseudomonas</taxon>
    </lineage>
</organism>
<keyword evidence="2" id="KW-0479">Metal-binding</keyword>
<keyword evidence="3 7" id="KW-0378">Hydrolase</keyword>
<proteinExistence type="inferred from homology"/>
<dbReference type="PANTHER" id="PTHR42978:SF6">
    <property type="entry name" value="QUORUM-QUENCHING LACTONASE YTNP-RELATED"/>
    <property type="match status" value="1"/>
</dbReference>
<dbReference type="Gene3D" id="3.60.15.10">
    <property type="entry name" value="Ribonuclease Z/Hydroxyacylglutathione hydrolase-like"/>
    <property type="match status" value="1"/>
</dbReference>
<dbReference type="SMART" id="SM00849">
    <property type="entry name" value="Lactamase_B"/>
    <property type="match status" value="1"/>
</dbReference>
<keyword evidence="5" id="KW-0732">Signal</keyword>
<feature type="domain" description="Metallo-beta-lactamase" evidence="6">
    <location>
        <begin position="98"/>
        <end position="303"/>
    </location>
</feature>
<accession>A0A562Q7D9</accession>
<reference evidence="7 8" key="1">
    <citation type="journal article" date="2015" name="Stand. Genomic Sci.">
        <title>Genomic Encyclopedia of Bacterial and Archaeal Type Strains, Phase III: the genomes of soil and plant-associated and newly described type strains.</title>
        <authorList>
            <person name="Whitman W.B."/>
            <person name="Woyke T."/>
            <person name="Klenk H.P."/>
            <person name="Zhou Y."/>
            <person name="Lilburn T.G."/>
            <person name="Beck B.J."/>
            <person name="De Vos P."/>
            <person name="Vandamme P."/>
            <person name="Eisen J.A."/>
            <person name="Garrity G."/>
            <person name="Hugenholtz P."/>
            <person name="Kyrpides N.C."/>
        </authorList>
    </citation>
    <scope>NUCLEOTIDE SEQUENCE [LARGE SCALE GENOMIC DNA]</scope>
    <source>
        <strain evidence="7 8">CGMCC 1.6858</strain>
    </source>
</reference>
<dbReference type="GO" id="GO:0016787">
    <property type="term" value="F:hydrolase activity"/>
    <property type="evidence" value="ECO:0007669"/>
    <property type="project" value="UniProtKB-KW"/>
</dbReference>
<dbReference type="Proteomes" id="UP000316905">
    <property type="component" value="Unassembled WGS sequence"/>
</dbReference>
<evidence type="ECO:0000256" key="1">
    <source>
        <dbReference type="ARBA" id="ARBA00007749"/>
    </source>
</evidence>
<dbReference type="InterPro" id="IPR036866">
    <property type="entry name" value="RibonucZ/Hydroxyglut_hydro"/>
</dbReference>
<gene>
    <name evidence="7" type="ORF">IQ22_03061</name>
</gene>
<evidence type="ECO:0000259" key="6">
    <source>
        <dbReference type="SMART" id="SM00849"/>
    </source>
</evidence>
<name>A0A562Q7D9_9PSED</name>
<dbReference type="EMBL" id="VLKY01000010">
    <property type="protein sequence ID" value="TWI52685.1"/>
    <property type="molecule type" value="Genomic_DNA"/>
</dbReference>
<dbReference type="CDD" id="cd07720">
    <property type="entry name" value="OPHC2-like_MBL-fold"/>
    <property type="match status" value="1"/>
</dbReference>
<sequence>MTSMPSTTRRACVAAFITLALPLPVALAAPVSMHSEQVPGYYRMKVGDLEVTALNDGFVYPPLEKFRNTDADTIKSRLENLFAPLRTGKDGTVQVGTAVNAFLVNTGQQLVLIDTGSGACIDSAGHLLKNLAAAGYKPEQIDTVLLTHSHADHSCGLLDKQDKIVFTNAHVYMPKNDTNYWLDKNIMSKLPEANQVSFKVSQKVADVYGAAGKFTSFTEGDTLPAGLKAMPSYGHTPGHTGYQLTSNGQNILFWGDIIHNHTLQFADPSVAIEFDINVSQAVETRKRVLTEAAEQKPWIAGAHLPFPGIGHVQAQGTGRYNWVPVEYSPVVPE</sequence>
<comment type="similarity">
    <text evidence="1">Belongs to the metallo-beta-lactamase superfamily.</text>
</comment>
<evidence type="ECO:0000313" key="7">
    <source>
        <dbReference type="EMBL" id="TWI52685.1"/>
    </source>
</evidence>